<comment type="caution">
    <text evidence="2">The sequence shown here is derived from an EMBL/GenBank/DDBJ whole genome shotgun (WGS) entry which is preliminary data.</text>
</comment>
<dbReference type="Pfam" id="PF04230">
    <property type="entry name" value="PS_pyruv_trans"/>
    <property type="match status" value="1"/>
</dbReference>
<feature type="domain" description="Polysaccharide pyruvyl transferase" evidence="1">
    <location>
        <begin position="126"/>
        <end position="286"/>
    </location>
</feature>
<protein>
    <submittedName>
        <fullName evidence="2">Polysaccharide pyruvyl transferase WcaK-like protein</fullName>
    </submittedName>
</protein>
<dbReference type="InterPro" id="IPR007345">
    <property type="entry name" value="Polysacch_pyruvyl_Trfase"/>
</dbReference>
<accession>A0A315ZSU9</accession>
<gene>
    <name evidence="2" type="ORF">BXY45_12916</name>
</gene>
<dbReference type="PANTHER" id="PTHR36836">
    <property type="entry name" value="COLANIC ACID BIOSYNTHESIS PROTEIN WCAK"/>
    <property type="match status" value="1"/>
</dbReference>
<dbReference type="AlphaFoldDB" id="A0A315ZSU9"/>
<evidence type="ECO:0000313" key="2">
    <source>
        <dbReference type="EMBL" id="PWJ48635.1"/>
    </source>
</evidence>
<dbReference type="PANTHER" id="PTHR36836:SF1">
    <property type="entry name" value="COLANIC ACID BIOSYNTHESIS PROTEIN WCAK"/>
    <property type="match status" value="1"/>
</dbReference>
<dbReference type="EMBL" id="QGDQ01000029">
    <property type="protein sequence ID" value="PWJ48635.1"/>
    <property type="molecule type" value="Genomic_DNA"/>
</dbReference>
<dbReference type="Proteomes" id="UP000245469">
    <property type="component" value="Unassembled WGS sequence"/>
</dbReference>
<reference evidence="2 3" key="1">
    <citation type="submission" date="2018-03" db="EMBL/GenBank/DDBJ databases">
        <title>Genomic Encyclopedia of Archaeal and Bacterial Type Strains, Phase II (KMG-II): from individual species to whole genera.</title>
        <authorList>
            <person name="Goeker M."/>
        </authorList>
    </citation>
    <scope>NUCLEOTIDE SEQUENCE [LARGE SCALE GENOMIC DNA]</scope>
    <source>
        <strain evidence="2 3">DSM 44889</strain>
    </source>
</reference>
<evidence type="ECO:0000313" key="3">
    <source>
        <dbReference type="Proteomes" id="UP000245469"/>
    </source>
</evidence>
<evidence type="ECO:0000259" key="1">
    <source>
        <dbReference type="Pfam" id="PF04230"/>
    </source>
</evidence>
<proteinExistence type="predicted"/>
<name>A0A315ZSU9_9ACTN</name>
<keyword evidence="2" id="KW-0808">Transferase</keyword>
<dbReference type="OrthoDB" id="9772485at2"/>
<keyword evidence="3" id="KW-1185">Reference proteome</keyword>
<dbReference type="GO" id="GO:0016740">
    <property type="term" value="F:transferase activity"/>
    <property type="evidence" value="ECO:0007669"/>
    <property type="project" value="UniProtKB-KW"/>
</dbReference>
<dbReference type="RefSeq" id="WP_109775989.1">
    <property type="nucleotide sequence ID" value="NZ_QGDQ01000029.1"/>
</dbReference>
<sequence>MKVFASAIGQYDNVGDTVLRRAFLQAVRTAGDLHVYVGRQTTDQTDALGLTPDDVLHRDSASWRAELSRTMGRTPALYAFDTGETELERRFAQRYLRLAPLLAANRLRGGAAVHVGVGVRRSTVWRHPIAAVLQTCQLVAWRDELSRRVLGVGEVAPDWAFHLGADEAALRSDHPRPVLAVALRAGLPHDPRPEPDEAWVASVREMAERTGLEPVFAAQIGRDGDLAELLAKRVGGSALCWESARHTDAEAALRALYRRSAVIVSDRLHGLVIAATEGASPLALSSHPTDKAARTLAAVGLRAAVVDHRLTDAGAAVAAVEAAAARRPEVVDRVIEARHALDRLVARISALGGGKAA</sequence>
<organism evidence="2 3">
    <name type="scientific">Quadrisphaera granulorum</name>
    <dbReference type="NCBI Taxonomy" id="317664"/>
    <lineage>
        <taxon>Bacteria</taxon>
        <taxon>Bacillati</taxon>
        <taxon>Actinomycetota</taxon>
        <taxon>Actinomycetes</taxon>
        <taxon>Kineosporiales</taxon>
        <taxon>Kineosporiaceae</taxon>
        <taxon>Quadrisphaera</taxon>
    </lineage>
</organism>